<evidence type="ECO:0000259" key="2">
    <source>
        <dbReference type="PROSITE" id="PS50090"/>
    </source>
</evidence>
<dbReference type="InterPro" id="IPR001005">
    <property type="entry name" value="SANT/Myb"/>
</dbReference>
<feature type="compositionally biased region" description="Basic residues" evidence="1">
    <location>
        <begin position="458"/>
        <end position="472"/>
    </location>
</feature>
<keyword evidence="4" id="KW-1185">Reference proteome</keyword>
<proteinExistence type="predicted"/>
<feature type="compositionally biased region" description="Basic and acidic residues" evidence="1">
    <location>
        <begin position="418"/>
        <end position="435"/>
    </location>
</feature>
<accession>A0AAE9WAR4</accession>
<feature type="compositionally biased region" description="Low complexity" evidence="1">
    <location>
        <begin position="382"/>
        <end position="403"/>
    </location>
</feature>
<dbReference type="AlphaFoldDB" id="A0AAE9WAR4"/>
<dbReference type="RefSeq" id="XP_056037079.1">
    <property type="nucleotide sequence ID" value="XM_056179048.1"/>
</dbReference>
<organism evidence="3 4">
    <name type="scientific">Schizosaccharomyces osmophilus</name>
    <dbReference type="NCBI Taxonomy" id="2545709"/>
    <lineage>
        <taxon>Eukaryota</taxon>
        <taxon>Fungi</taxon>
        <taxon>Dikarya</taxon>
        <taxon>Ascomycota</taxon>
        <taxon>Taphrinomycotina</taxon>
        <taxon>Schizosaccharomycetes</taxon>
        <taxon>Schizosaccharomycetales</taxon>
        <taxon>Schizosaccharomycetaceae</taxon>
        <taxon>Schizosaccharomyces</taxon>
    </lineage>
</organism>
<dbReference type="GeneID" id="80873737"/>
<gene>
    <name evidence="3" type="primary">eta2</name>
    <name evidence="3" type="ORF">SOMG_00253</name>
</gene>
<reference evidence="3 4" key="1">
    <citation type="journal article" date="2023" name="G3 (Bethesda)">
        <title>A high-quality reference genome for the fission yeast Schizosaccharomyces osmophilus.</title>
        <authorList>
            <person name="Jia G.S."/>
            <person name="Zhang W.C."/>
            <person name="Liang Y."/>
            <person name="Liu X.H."/>
            <person name="Rhind N."/>
            <person name="Pidoux A."/>
            <person name="Brysch-Herzberg M."/>
            <person name="Du L.L."/>
        </authorList>
    </citation>
    <scope>NUCLEOTIDE SEQUENCE [LARGE SCALE GENOMIC DNA]</scope>
    <source>
        <strain evidence="3 4">CBS 15793</strain>
    </source>
</reference>
<evidence type="ECO:0000256" key="1">
    <source>
        <dbReference type="SAM" id="MobiDB-lite"/>
    </source>
</evidence>
<protein>
    <submittedName>
        <fullName evidence="3">Myb family protein, RNA polymerase I termination factor Eta2</fullName>
    </submittedName>
</protein>
<name>A0AAE9WAR4_9SCHI</name>
<feature type="domain" description="Myb-like" evidence="2">
    <location>
        <begin position="329"/>
        <end position="378"/>
    </location>
</feature>
<sequence>MILKPNCNRTSEKYLYSSNKDASSHKSLISNPCSIEDSHSDTLQREVTSNSYRDHNINMINSINNPFQSPSRNVRKDVYDFDEGDEFVFGSLAIKPSTPQRLAVTTWTEDQRECLEAAKQIIKSNVYSSIIIRTYHPKRKQQESSGDVEVDPATVDSETSFVVKKRKSSWTEEDETWFRCKIDELLQARSISPNQMKEILETSDAKTRLFGFLESARLCLQRSENSLLAYMRAIFEVTGYERRSIQDIALETADSSIPVFDRRDAEYIHGCVLSFCENEGITLDEFGYRICNPNIRYTGQQSLYNEILLEIQKDIDKKSLINYIKFVYCPKNEQESWSEETSQRLYQLVSEQGTKWNWIAIQLGLPSEECALLWKFAAKPSNSSSAKSLTSSSKSGSTSSFGESTREGSEFDFKIRSSTDKESLVKTQKAEDHPKPSAGDTNEEPSVTKSKSDDKNKQGKKKSNKKKKKKNASRFYAGDSLQLLEHVHTSVPADAKITADLDWNRISNVMSKWTNEELKLQTDNLISTVKGWKKKPLHQNIKAAIDELKTLPQGTLKQTNRKN</sequence>
<feature type="region of interest" description="Disordered" evidence="1">
    <location>
        <begin position="382"/>
        <end position="405"/>
    </location>
</feature>
<dbReference type="Proteomes" id="UP001212411">
    <property type="component" value="Chromosome 1"/>
</dbReference>
<dbReference type="KEGG" id="som:SOMG_00253"/>
<dbReference type="EMBL" id="CP115611">
    <property type="protein sequence ID" value="WBW72836.1"/>
    <property type="molecule type" value="Genomic_DNA"/>
</dbReference>
<evidence type="ECO:0000313" key="3">
    <source>
        <dbReference type="EMBL" id="WBW72836.1"/>
    </source>
</evidence>
<feature type="region of interest" description="Disordered" evidence="1">
    <location>
        <begin position="418"/>
        <end position="474"/>
    </location>
</feature>
<evidence type="ECO:0000313" key="4">
    <source>
        <dbReference type="Proteomes" id="UP001212411"/>
    </source>
</evidence>
<dbReference type="PROSITE" id="PS50090">
    <property type="entry name" value="MYB_LIKE"/>
    <property type="match status" value="1"/>
</dbReference>